<evidence type="ECO:0000313" key="4">
    <source>
        <dbReference type="Proteomes" id="UP000428333"/>
    </source>
</evidence>
<sequence length="185" mass="20706">MFAAEANANGGSEYQRIQRMFAAEANANGGSQTLPPLSSNCGAFRLNAGQTLDKEPHRMVIEETSRVHRMIIVLEQEDKTKGNSSRDAESEQRNTSNSDMNREEFGNIMTVRAKPTEEAEEIPKVEPCKGLEFGSANEAYKFYYAYAASFGFKVRIGQLFRSKHDGSITSRRFVCSKEGHHTLQE</sequence>
<organism evidence="3 4">
    <name type="scientific">Rhododendron williamsianum</name>
    <dbReference type="NCBI Taxonomy" id="262921"/>
    <lineage>
        <taxon>Eukaryota</taxon>
        <taxon>Viridiplantae</taxon>
        <taxon>Streptophyta</taxon>
        <taxon>Embryophyta</taxon>
        <taxon>Tracheophyta</taxon>
        <taxon>Spermatophyta</taxon>
        <taxon>Magnoliopsida</taxon>
        <taxon>eudicotyledons</taxon>
        <taxon>Gunneridae</taxon>
        <taxon>Pentapetalae</taxon>
        <taxon>asterids</taxon>
        <taxon>Ericales</taxon>
        <taxon>Ericaceae</taxon>
        <taxon>Ericoideae</taxon>
        <taxon>Rhodoreae</taxon>
        <taxon>Rhododendron</taxon>
    </lineage>
</organism>
<reference evidence="3 4" key="1">
    <citation type="journal article" date="2019" name="Genome Biol. Evol.">
        <title>The Rhododendron genome and chromosomal organization provide insight into shared whole-genome duplications across the heath family (Ericaceae).</title>
        <authorList>
            <person name="Soza V.L."/>
            <person name="Lindsley D."/>
            <person name="Waalkes A."/>
            <person name="Ramage E."/>
            <person name="Patwardhan R.P."/>
            <person name="Burton J.N."/>
            <person name="Adey A."/>
            <person name="Kumar A."/>
            <person name="Qiu R."/>
            <person name="Shendure J."/>
            <person name="Hall B."/>
        </authorList>
    </citation>
    <scope>NUCLEOTIDE SEQUENCE [LARGE SCALE GENOMIC DNA]</scope>
    <source>
        <strain evidence="3">RSF 1966-606</strain>
    </source>
</reference>
<dbReference type="EMBL" id="QEFC01002304">
    <property type="protein sequence ID" value="KAE9453198.1"/>
    <property type="molecule type" value="Genomic_DNA"/>
</dbReference>
<feature type="non-terminal residue" evidence="3">
    <location>
        <position position="1"/>
    </location>
</feature>
<dbReference type="Pfam" id="PF03101">
    <property type="entry name" value="FAR1"/>
    <property type="match status" value="1"/>
</dbReference>
<feature type="compositionally biased region" description="Basic and acidic residues" evidence="1">
    <location>
        <begin position="76"/>
        <end position="92"/>
    </location>
</feature>
<name>A0A6A4LFA4_9ERIC</name>
<dbReference type="PANTHER" id="PTHR46328">
    <property type="entry name" value="FAR-RED IMPAIRED RESPONSIVE (FAR1) FAMILY PROTEIN-RELATED"/>
    <property type="match status" value="1"/>
</dbReference>
<dbReference type="AlphaFoldDB" id="A0A6A4LFA4"/>
<keyword evidence="4" id="KW-1185">Reference proteome</keyword>
<feature type="region of interest" description="Disordered" evidence="1">
    <location>
        <begin position="74"/>
        <end position="103"/>
    </location>
</feature>
<dbReference type="InterPro" id="IPR004330">
    <property type="entry name" value="FAR1_DNA_bnd_dom"/>
</dbReference>
<proteinExistence type="predicted"/>
<accession>A0A6A4LFA4</accession>
<feature type="domain" description="FAR1" evidence="2">
    <location>
        <begin position="141"/>
        <end position="182"/>
    </location>
</feature>
<evidence type="ECO:0000256" key="1">
    <source>
        <dbReference type="SAM" id="MobiDB-lite"/>
    </source>
</evidence>
<evidence type="ECO:0000259" key="2">
    <source>
        <dbReference type="Pfam" id="PF03101"/>
    </source>
</evidence>
<protein>
    <recommendedName>
        <fullName evidence="2">FAR1 domain-containing protein</fullName>
    </recommendedName>
</protein>
<comment type="caution">
    <text evidence="3">The sequence shown here is derived from an EMBL/GenBank/DDBJ whole genome shotgun (WGS) entry which is preliminary data.</text>
</comment>
<dbReference type="OrthoDB" id="1841386at2759"/>
<evidence type="ECO:0000313" key="3">
    <source>
        <dbReference type="EMBL" id="KAE9453198.1"/>
    </source>
</evidence>
<dbReference type="Proteomes" id="UP000428333">
    <property type="component" value="Linkage Group LG09"/>
</dbReference>
<gene>
    <name evidence="3" type="ORF">C3L33_14909</name>
</gene>